<evidence type="ECO:0000313" key="1">
    <source>
        <dbReference type="EMBL" id="GBO31989.1"/>
    </source>
</evidence>
<dbReference type="Proteomes" id="UP000499080">
    <property type="component" value="Unassembled WGS sequence"/>
</dbReference>
<protein>
    <submittedName>
        <fullName evidence="1">Uncharacterized protein</fullName>
    </submittedName>
</protein>
<reference evidence="1 2" key="1">
    <citation type="journal article" date="2019" name="Sci. Rep.">
        <title>Orb-weaving spider Araneus ventricosus genome elucidates the spidroin gene catalogue.</title>
        <authorList>
            <person name="Kono N."/>
            <person name="Nakamura H."/>
            <person name="Ohtoshi R."/>
            <person name="Moran D.A.P."/>
            <person name="Shinohara A."/>
            <person name="Yoshida Y."/>
            <person name="Fujiwara M."/>
            <person name="Mori M."/>
            <person name="Tomita M."/>
            <person name="Arakawa K."/>
        </authorList>
    </citation>
    <scope>NUCLEOTIDE SEQUENCE [LARGE SCALE GENOMIC DNA]</scope>
</reference>
<evidence type="ECO:0000313" key="2">
    <source>
        <dbReference type="Proteomes" id="UP000499080"/>
    </source>
</evidence>
<accession>A0A4Y2W3N9</accession>
<dbReference type="AlphaFoldDB" id="A0A4Y2W3N9"/>
<gene>
    <name evidence="1" type="ORF">AVEN_60156_1</name>
</gene>
<proteinExistence type="predicted"/>
<keyword evidence="2" id="KW-1185">Reference proteome</keyword>
<sequence length="102" mass="11438">MGAVRPFRILAFKEIHNVVRHCSAVPMGGGPPFTNSPYSYNGCRSICSIGTLMYRNQLQGRGETSRGLAELRHMPTLEVILRQSEEMKITWCGILVVGRLFQ</sequence>
<organism evidence="1 2">
    <name type="scientific">Araneus ventricosus</name>
    <name type="common">Orbweaver spider</name>
    <name type="synonym">Epeira ventricosa</name>
    <dbReference type="NCBI Taxonomy" id="182803"/>
    <lineage>
        <taxon>Eukaryota</taxon>
        <taxon>Metazoa</taxon>
        <taxon>Ecdysozoa</taxon>
        <taxon>Arthropoda</taxon>
        <taxon>Chelicerata</taxon>
        <taxon>Arachnida</taxon>
        <taxon>Araneae</taxon>
        <taxon>Araneomorphae</taxon>
        <taxon>Entelegynae</taxon>
        <taxon>Araneoidea</taxon>
        <taxon>Araneidae</taxon>
        <taxon>Araneus</taxon>
    </lineage>
</organism>
<name>A0A4Y2W3N9_ARAVE</name>
<dbReference type="EMBL" id="BGPR01055392">
    <property type="protein sequence ID" value="GBO31989.1"/>
    <property type="molecule type" value="Genomic_DNA"/>
</dbReference>
<comment type="caution">
    <text evidence="1">The sequence shown here is derived from an EMBL/GenBank/DDBJ whole genome shotgun (WGS) entry which is preliminary data.</text>
</comment>